<dbReference type="InterPro" id="IPR007527">
    <property type="entry name" value="Znf_SWIM"/>
</dbReference>
<dbReference type="Pfam" id="PF13359">
    <property type="entry name" value="DDE_Tnp_4"/>
    <property type="match status" value="1"/>
</dbReference>
<dbReference type="GO" id="GO:0008270">
    <property type="term" value="F:zinc ion binding"/>
    <property type="evidence" value="ECO:0007669"/>
    <property type="project" value="UniProtKB-KW"/>
</dbReference>
<accession>A0AAV1L518</accession>
<evidence type="ECO:0000256" key="1">
    <source>
        <dbReference type="ARBA" id="ARBA00001968"/>
    </source>
</evidence>
<evidence type="ECO:0000256" key="3">
    <source>
        <dbReference type="PROSITE-ProRule" id="PRU00325"/>
    </source>
</evidence>
<keyword evidence="6" id="KW-1185">Reference proteome</keyword>
<name>A0AAV1L518_9NEOP</name>
<evidence type="ECO:0000256" key="2">
    <source>
        <dbReference type="ARBA" id="ARBA00022723"/>
    </source>
</evidence>
<feature type="domain" description="SWIM-type" evidence="4">
    <location>
        <begin position="367"/>
        <end position="411"/>
    </location>
</feature>
<dbReference type="EMBL" id="CAVLGL010000085">
    <property type="protein sequence ID" value="CAK1590054.1"/>
    <property type="molecule type" value="Genomic_DNA"/>
</dbReference>
<dbReference type="InterPro" id="IPR027806">
    <property type="entry name" value="HARBI1_dom"/>
</dbReference>
<gene>
    <name evidence="5" type="ORF">PARMNEM_LOCUS10473</name>
</gene>
<comment type="cofactor">
    <cofactor evidence="1">
        <name>a divalent metal cation</name>
        <dbReference type="ChEBI" id="CHEBI:60240"/>
    </cofactor>
</comment>
<evidence type="ECO:0000313" key="5">
    <source>
        <dbReference type="EMBL" id="CAK1590054.1"/>
    </source>
</evidence>
<dbReference type="Proteomes" id="UP001314205">
    <property type="component" value="Unassembled WGS sequence"/>
</dbReference>
<reference evidence="5 6" key="1">
    <citation type="submission" date="2023-11" db="EMBL/GenBank/DDBJ databases">
        <authorList>
            <person name="Hedman E."/>
            <person name="Englund M."/>
            <person name="Stromberg M."/>
            <person name="Nyberg Akerstrom W."/>
            <person name="Nylinder S."/>
            <person name="Jareborg N."/>
            <person name="Kallberg Y."/>
            <person name="Kronander E."/>
        </authorList>
    </citation>
    <scope>NUCLEOTIDE SEQUENCE [LARGE SCALE GENOMIC DNA]</scope>
</reference>
<evidence type="ECO:0000313" key="6">
    <source>
        <dbReference type="Proteomes" id="UP001314205"/>
    </source>
</evidence>
<proteinExistence type="predicted"/>
<dbReference type="AlphaFoldDB" id="A0AAV1L518"/>
<comment type="caution">
    <text evidence="5">The sequence shown here is derived from an EMBL/GenBank/DDBJ whole genome shotgun (WGS) entry which is preliminary data.</text>
</comment>
<evidence type="ECO:0000259" key="4">
    <source>
        <dbReference type="PROSITE" id="PS50966"/>
    </source>
</evidence>
<sequence>MLQRHITEEILDFEQYENIAPAEFHTWTGLTQDQFTELLDSLPSLRTKKNKRTLLAAVLVKLRTGDSNARLANIFKCSETAFHTWLKIGRNALLEDFVPLNVGFDHISRDEVNGPYAATTSDADIMNDMLNNADSAFHWFYRSGDVFILDRGFRDSARNLESCGYVQHMPQTKYPNETQLTTDQANKSRLVTICRWVVEVVNGRFKRDFRLLRNVYNNRALPSMFDYFKIAAAMINRFHVLIEDNPNAAAILEIIHQRINMQNRLADLVIRHNYNRRRAQFTLMTADMPEFVDFPRMDENELLLFALGVYQLKQAKSYYGEHVLDNGAFTIELSNELSNEDLAELQGNDLWMIRGRLQSRHVRARQYYVYIIIDRLLSGRQAIAHYYCSCIIGKRTIGCCSHIMCIIWYMSHARHLPAITPPAYGLENIIVVPNDDDFIVFN</sequence>
<keyword evidence="2" id="KW-0479">Metal-binding</keyword>
<protein>
    <recommendedName>
        <fullName evidence="4">SWIM-type domain-containing protein</fullName>
    </recommendedName>
</protein>
<organism evidence="5 6">
    <name type="scientific">Parnassius mnemosyne</name>
    <name type="common">clouded apollo</name>
    <dbReference type="NCBI Taxonomy" id="213953"/>
    <lineage>
        <taxon>Eukaryota</taxon>
        <taxon>Metazoa</taxon>
        <taxon>Ecdysozoa</taxon>
        <taxon>Arthropoda</taxon>
        <taxon>Hexapoda</taxon>
        <taxon>Insecta</taxon>
        <taxon>Pterygota</taxon>
        <taxon>Neoptera</taxon>
        <taxon>Endopterygota</taxon>
        <taxon>Lepidoptera</taxon>
        <taxon>Glossata</taxon>
        <taxon>Ditrysia</taxon>
        <taxon>Papilionoidea</taxon>
        <taxon>Papilionidae</taxon>
        <taxon>Parnassiinae</taxon>
        <taxon>Parnassini</taxon>
        <taxon>Parnassius</taxon>
        <taxon>Driopa</taxon>
    </lineage>
</organism>
<dbReference type="PROSITE" id="PS50966">
    <property type="entry name" value="ZF_SWIM"/>
    <property type="match status" value="1"/>
</dbReference>
<keyword evidence="3" id="KW-0863">Zinc-finger</keyword>
<keyword evidence="3" id="KW-0862">Zinc</keyword>